<dbReference type="SUPFAM" id="SSF53335">
    <property type="entry name" value="S-adenosyl-L-methionine-dependent methyltransferases"/>
    <property type="match status" value="1"/>
</dbReference>
<comment type="similarity">
    <text evidence="7">Belongs to the class I-like SAM-binding methyltransferase superfamily. C5-methyltransferase family.</text>
</comment>
<sequence>MKILNAISLFSGSGMLDRGCAAALKTQDYELRTILYCEREKYAQEVLQARMQDDLLYRAPIWSDVTTLNATQLEGHIDVVIAGFPCQPFSVAGKRAGLEDERYLFADVIRIANEAGASLLFLENVPGLLSGKKDGTAPVTDVMRLMDEAGFDAVWHCHTASEAGAPHKRERWFCLAWRTVADSECDGQAGSKITGSIDCISAEESAG</sequence>
<dbReference type="PANTHER" id="PTHR46098">
    <property type="entry name" value="TRNA (CYTOSINE(38)-C(5))-METHYLTRANSFERASE"/>
    <property type="match status" value="1"/>
</dbReference>
<evidence type="ECO:0000256" key="3">
    <source>
        <dbReference type="ARBA" id="ARBA00022679"/>
    </source>
</evidence>
<comment type="caution">
    <text evidence="8">The sequence shown here is derived from an EMBL/GenBank/DDBJ whole genome shotgun (WGS) entry which is preliminary data.</text>
</comment>
<reference evidence="9" key="1">
    <citation type="journal article" date="2019" name="Int. J. Syst. Evol. Microbiol.">
        <title>The Global Catalogue of Microorganisms (GCM) 10K type strain sequencing project: providing services to taxonomists for standard genome sequencing and annotation.</title>
        <authorList>
            <consortium name="The Broad Institute Genomics Platform"/>
            <consortium name="The Broad Institute Genome Sequencing Center for Infectious Disease"/>
            <person name="Wu L."/>
            <person name="Ma J."/>
        </authorList>
    </citation>
    <scope>NUCLEOTIDE SEQUENCE [LARGE SCALE GENOMIC DNA]</scope>
    <source>
        <strain evidence="9">CGMCC 1.16026</strain>
    </source>
</reference>
<organism evidence="8 9">
    <name type="scientific">Granulicella cerasi</name>
    <dbReference type="NCBI Taxonomy" id="741063"/>
    <lineage>
        <taxon>Bacteria</taxon>
        <taxon>Pseudomonadati</taxon>
        <taxon>Acidobacteriota</taxon>
        <taxon>Terriglobia</taxon>
        <taxon>Terriglobales</taxon>
        <taxon>Acidobacteriaceae</taxon>
        <taxon>Granulicella</taxon>
    </lineage>
</organism>
<proteinExistence type="inferred from homology"/>
<dbReference type="InterPro" id="IPR001525">
    <property type="entry name" value="C5_MeTfrase"/>
</dbReference>
<evidence type="ECO:0000256" key="1">
    <source>
        <dbReference type="ARBA" id="ARBA00011975"/>
    </source>
</evidence>
<dbReference type="PANTHER" id="PTHR46098:SF1">
    <property type="entry name" value="TRNA (CYTOSINE(38)-C(5))-METHYLTRANSFERASE"/>
    <property type="match status" value="1"/>
</dbReference>
<evidence type="ECO:0000313" key="9">
    <source>
        <dbReference type="Proteomes" id="UP001596391"/>
    </source>
</evidence>
<dbReference type="RefSeq" id="WP_390233444.1">
    <property type="nucleotide sequence ID" value="NZ_JAGSYD010000004.1"/>
</dbReference>
<evidence type="ECO:0000256" key="6">
    <source>
        <dbReference type="ARBA" id="ARBA00047422"/>
    </source>
</evidence>
<evidence type="ECO:0000313" key="8">
    <source>
        <dbReference type="EMBL" id="MFC6644153.1"/>
    </source>
</evidence>
<evidence type="ECO:0000256" key="4">
    <source>
        <dbReference type="ARBA" id="ARBA00022691"/>
    </source>
</evidence>
<dbReference type="PROSITE" id="PS00094">
    <property type="entry name" value="C5_MTASE_1"/>
    <property type="match status" value="1"/>
</dbReference>
<dbReference type="EC" id="2.1.1.37" evidence="1"/>
<dbReference type="GO" id="GO:0003886">
    <property type="term" value="F:DNA (cytosine-5-)-methyltransferase activity"/>
    <property type="evidence" value="ECO:0007669"/>
    <property type="project" value="UniProtKB-EC"/>
</dbReference>
<evidence type="ECO:0000256" key="7">
    <source>
        <dbReference type="PROSITE-ProRule" id="PRU01016"/>
    </source>
</evidence>
<dbReference type="InterPro" id="IPR029063">
    <property type="entry name" value="SAM-dependent_MTases_sf"/>
</dbReference>
<protein>
    <recommendedName>
        <fullName evidence="1">DNA (cytosine-5-)-methyltransferase</fullName>
        <ecNumber evidence="1">2.1.1.37</ecNumber>
    </recommendedName>
</protein>
<keyword evidence="4 7" id="KW-0949">S-adenosyl-L-methionine</keyword>
<keyword evidence="9" id="KW-1185">Reference proteome</keyword>
<evidence type="ECO:0000256" key="5">
    <source>
        <dbReference type="ARBA" id="ARBA00022747"/>
    </source>
</evidence>
<dbReference type="GO" id="GO:0032259">
    <property type="term" value="P:methylation"/>
    <property type="evidence" value="ECO:0007669"/>
    <property type="project" value="UniProtKB-KW"/>
</dbReference>
<dbReference type="Pfam" id="PF00145">
    <property type="entry name" value="DNA_methylase"/>
    <property type="match status" value="1"/>
</dbReference>
<keyword evidence="3 7" id="KW-0808">Transferase</keyword>
<gene>
    <name evidence="8" type="ORF">ACFQBQ_00810</name>
</gene>
<dbReference type="Gene3D" id="3.40.50.150">
    <property type="entry name" value="Vaccinia Virus protein VP39"/>
    <property type="match status" value="1"/>
</dbReference>
<keyword evidence="5" id="KW-0680">Restriction system</keyword>
<feature type="active site" evidence="7">
    <location>
        <position position="86"/>
    </location>
</feature>
<dbReference type="EMBL" id="JBHSWI010000001">
    <property type="protein sequence ID" value="MFC6644153.1"/>
    <property type="molecule type" value="Genomic_DNA"/>
</dbReference>
<name>A0ABW1Z7M5_9BACT</name>
<dbReference type="PRINTS" id="PR00105">
    <property type="entry name" value="C5METTRFRASE"/>
</dbReference>
<accession>A0ABW1Z7M5</accession>
<dbReference type="InterPro" id="IPR050750">
    <property type="entry name" value="C5-MTase"/>
</dbReference>
<comment type="catalytic activity">
    <reaction evidence="6">
        <text>a 2'-deoxycytidine in DNA + S-adenosyl-L-methionine = a 5-methyl-2'-deoxycytidine in DNA + S-adenosyl-L-homocysteine + H(+)</text>
        <dbReference type="Rhea" id="RHEA:13681"/>
        <dbReference type="Rhea" id="RHEA-COMP:11369"/>
        <dbReference type="Rhea" id="RHEA-COMP:11370"/>
        <dbReference type="ChEBI" id="CHEBI:15378"/>
        <dbReference type="ChEBI" id="CHEBI:57856"/>
        <dbReference type="ChEBI" id="CHEBI:59789"/>
        <dbReference type="ChEBI" id="CHEBI:85452"/>
        <dbReference type="ChEBI" id="CHEBI:85454"/>
        <dbReference type="EC" id="2.1.1.37"/>
    </reaction>
</comment>
<keyword evidence="2 7" id="KW-0489">Methyltransferase</keyword>
<dbReference type="Proteomes" id="UP001596391">
    <property type="component" value="Unassembled WGS sequence"/>
</dbReference>
<evidence type="ECO:0000256" key="2">
    <source>
        <dbReference type="ARBA" id="ARBA00022603"/>
    </source>
</evidence>
<dbReference type="PROSITE" id="PS51679">
    <property type="entry name" value="SAM_MT_C5"/>
    <property type="match status" value="1"/>
</dbReference>
<dbReference type="InterPro" id="IPR018117">
    <property type="entry name" value="C5_DNA_meth_AS"/>
</dbReference>